<feature type="region of interest" description="Disordered" evidence="2">
    <location>
        <begin position="63"/>
        <end position="95"/>
    </location>
</feature>
<dbReference type="KEGG" id="pdp:PDIP_06430"/>
<feature type="DNA-binding region" description="HMG box" evidence="1">
    <location>
        <begin position="218"/>
        <end position="284"/>
    </location>
</feature>
<dbReference type="RefSeq" id="XP_014538656.1">
    <property type="nucleotide sequence ID" value="XM_014683170.1"/>
</dbReference>
<evidence type="ECO:0000313" key="5">
    <source>
        <dbReference type="Proteomes" id="UP000595662"/>
    </source>
</evidence>
<dbReference type="VEuPathDB" id="FungiDB:PDIP_06430"/>
<feature type="domain" description="HMG box" evidence="3">
    <location>
        <begin position="218"/>
        <end position="284"/>
    </location>
</feature>
<dbReference type="EMBL" id="CP060778">
    <property type="protein sequence ID" value="QQK46668.1"/>
    <property type="molecule type" value="Genomic_DNA"/>
</dbReference>
<feature type="compositionally biased region" description="Polar residues" evidence="2">
    <location>
        <begin position="63"/>
        <end position="73"/>
    </location>
</feature>
<name>A0A7T6XSL7_PENDI</name>
<organism evidence="4 5">
    <name type="scientific">Penicillium digitatum</name>
    <name type="common">Green mold</name>
    <dbReference type="NCBI Taxonomy" id="36651"/>
    <lineage>
        <taxon>Eukaryota</taxon>
        <taxon>Fungi</taxon>
        <taxon>Dikarya</taxon>
        <taxon>Ascomycota</taxon>
        <taxon>Pezizomycotina</taxon>
        <taxon>Eurotiomycetes</taxon>
        <taxon>Eurotiomycetidae</taxon>
        <taxon>Eurotiales</taxon>
        <taxon>Aspergillaceae</taxon>
        <taxon>Penicillium</taxon>
    </lineage>
</organism>
<accession>A0A7T6XSL7</accession>
<dbReference type="Proteomes" id="UP000595662">
    <property type="component" value="Chromosome 5"/>
</dbReference>
<proteinExistence type="predicted"/>
<gene>
    <name evidence="4" type="ORF">Pdw03_1566</name>
</gene>
<dbReference type="Gene3D" id="1.10.30.10">
    <property type="entry name" value="High mobility group box domain"/>
    <property type="match status" value="1"/>
</dbReference>
<keyword evidence="1" id="KW-0539">Nucleus</keyword>
<evidence type="ECO:0000256" key="1">
    <source>
        <dbReference type="PROSITE-ProRule" id="PRU00267"/>
    </source>
</evidence>
<dbReference type="GeneID" id="26228966"/>
<dbReference type="AlphaFoldDB" id="A0A7T6XSL7"/>
<evidence type="ECO:0000256" key="2">
    <source>
        <dbReference type="SAM" id="MobiDB-lite"/>
    </source>
</evidence>
<keyword evidence="1" id="KW-0238">DNA-binding</keyword>
<dbReference type="PROSITE" id="PS50118">
    <property type="entry name" value="HMG_BOX_2"/>
    <property type="match status" value="1"/>
</dbReference>
<dbReference type="GO" id="GO:0003677">
    <property type="term" value="F:DNA binding"/>
    <property type="evidence" value="ECO:0007669"/>
    <property type="project" value="UniProtKB-UniRule"/>
</dbReference>
<feature type="compositionally biased region" description="Basic and acidic residues" evidence="2">
    <location>
        <begin position="83"/>
        <end position="95"/>
    </location>
</feature>
<dbReference type="InterPro" id="IPR036910">
    <property type="entry name" value="HMG_box_dom_sf"/>
</dbReference>
<evidence type="ECO:0000313" key="4">
    <source>
        <dbReference type="EMBL" id="QQK46668.1"/>
    </source>
</evidence>
<reference evidence="4 5" key="1">
    <citation type="submission" date="2020-08" db="EMBL/GenBank/DDBJ databases">
        <title>The completed genome sequence of the pathogenic ascomycete fungus Penicillium digitatum.</title>
        <authorList>
            <person name="Wang M."/>
        </authorList>
    </citation>
    <scope>NUCLEOTIDE SEQUENCE [LARGE SCALE GENOMIC DNA]</scope>
    <source>
        <strain evidence="4 5">PdW03</strain>
    </source>
</reference>
<dbReference type="SMART" id="SM00398">
    <property type="entry name" value="HMG"/>
    <property type="match status" value="1"/>
</dbReference>
<dbReference type="Pfam" id="PF00505">
    <property type="entry name" value="HMG_box"/>
    <property type="match status" value="1"/>
</dbReference>
<protein>
    <submittedName>
        <fullName evidence="4">HMG box protein, putative</fullName>
    </submittedName>
</protein>
<dbReference type="SUPFAM" id="SSF47095">
    <property type="entry name" value="HMG-box"/>
    <property type="match status" value="1"/>
</dbReference>
<evidence type="ECO:0000259" key="3">
    <source>
        <dbReference type="PROSITE" id="PS50118"/>
    </source>
</evidence>
<dbReference type="InterPro" id="IPR009071">
    <property type="entry name" value="HMG_box_dom"/>
</dbReference>
<dbReference type="OMA" id="WVKSHTP"/>
<dbReference type="GO" id="GO:0005634">
    <property type="term" value="C:nucleus"/>
    <property type="evidence" value="ECO:0007669"/>
    <property type="project" value="UniProtKB-UniRule"/>
</dbReference>
<sequence>MSWQSAARGGFLRTLHRGALSPRTGVSDLQNQLGRICLAAHRGPTPSQFQSLFQSNSFATISTPLKTSKTPKANGSRRADKKTKKDALSEEEQEKRKIKELRAQIKELKATALITRPKKLPTSAYTLAFIEKMREIKGQYPAKEGFLIGVAHAKSLDPQDEERLQAQARANIAANAAAYDAWVKSHTPRQIRDANTARLTLSRIGDKNYASIKDDRLPKIPNSAYIIFVKDRVDTFGYQGKPGTETFGAISDEWNKLPQSEKDRYHKLQVEDRQRYEREHEEVYGVPAPKSALYKSPEDYN</sequence>